<dbReference type="Pfam" id="PF13976">
    <property type="entry name" value="gag_pre-integrs"/>
    <property type="match status" value="1"/>
</dbReference>
<feature type="region of interest" description="Disordered" evidence="2">
    <location>
        <begin position="1350"/>
        <end position="1373"/>
    </location>
</feature>
<dbReference type="InterPro" id="IPR013103">
    <property type="entry name" value="RVT_2"/>
</dbReference>
<feature type="compositionally biased region" description="Basic and acidic residues" evidence="2">
    <location>
        <begin position="1296"/>
        <end position="1325"/>
    </location>
</feature>
<feature type="region of interest" description="Disordered" evidence="2">
    <location>
        <begin position="237"/>
        <end position="266"/>
    </location>
</feature>
<keyword evidence="1" id="KW-0863">Zinc-finger</keyword>
<feature type="region of interest" description="Disordered" evidence="2">
    <location>
        <begin position="647"/>
        <end position="670"/>
    </location>
</feature>
<comment type="caution">
    <text evidence="4">The sequence shown here is derived from an EMBL/GenBank/DDBJ whole genome shotgun (WGS) entry which is preliminary data.</text>
</comment>
<name>A0A6L2KBQ7_TANCI</name>
<accession>A0A6L2KBQ7</accession>
<feature type="region of interest" description="Disordered" evidence="2">
    <location>
        <begin position="1177"/>
        <end position="1216"/>
    </location>
</feature>
<evidence type="ECO:0000313" key="4">
    <source>
        <dbReference type="EMBL" id="GEU46898.1"/>
    </source>
</evidence>
<feature type="region of interest" description="Disordered" evidence="2">
    <location>
        <begin position="1931"/>
        <end position="1951"/>
    </location>
</feature>
<keyword evidence="1" id="KW-0479">Metal-binding</keyword>
<reference evidence="4" key="1">
    <citation type="journal article" date="2019" name="Sci. Rep.">
        <title>Draft genome of Tanacetum cinerariifolium, the natural source of mosquito coil.</title>
        <authorList>
            <person name="Yamashiro T."/>
            <person name="Shiraishi A."/>
            <person name="Satake H."/>
            <person name="Nakayama K."/>
        </authorList>
    </citation>
    <scope>NUCLEOTIDE SEQUENCE</scope>
</reference>
<evidence type="ECO:0000256" key="1">
    <source>
        <dbReference type="PROSITE-ProRule" id="PRU00047"/>
    </source>
</evidence>
<evidence type="ECO:0000256" key="2">
    <source>
        <dbReference type="SAM" id="MobiDB-lite"/>
    </source>
</evidence>
<gene>
    <name evidence="4" type="ORF">Tci_018876</name>
</gene>
<sequence length="2098" mass="235316">MANDKENHALVADEEAPTEFSLMAKTSAESKDLELLKKEKGKLETNLTGFQTASKDLDSLLESQRLDKNKERLGYNDVPPPPAQVYSPPNKDMSWTGLFEFKDNTVTDYSRPSPAIESTSYDVQNRNTFVTKTEPSPSTILPKPFIKFVKASDSLTKSKTDKVETAKKHAVKYAERYIKSTKKPNVRGNQMNLNNLKSHQLGANFVMKKKACFNCGEFDHLAYDCCKWVTSRSKNNTHKRFTPRPAIHRPYRPTMRSVRPNMNAAQPNKTSFYKPAHSYTKSPFQRTSAVRSQYRGPRVTTVNRKFPTINRKLPTVNRKFPTGNPKFSTVDLGNKGKAGSSQNNIDYKVYWDSDCSRHMIGNISYLSDYEPFNRGYVSFGQGGCKITGKGTIKIGRDFKLFNDANVFLRTPRQHNMYSIDLNNIAPHKDLTCLVAKASVDECMLWHRRLGQLNFKTMNKLVRHNLVRGLPTKCFENDHTCTASLKGKQHKASFNKSYNKTPYELFNGRTPVIGFLKPFGCYVMILNTLYHLEKFKAKGDEGYFIGYSMSSKAFRVFNKRTEENLHVDFLENKAIEKGAGLNWLFDIDSLTNSMNYVPMVGAGTHSTNFSGTKDAASQEVKKDVSSLRYIALPNWVHDALLESTSSNAQDTCKADAPKSSENLNPTASTTNPLADQMKTLTVETPIPTVSSPVPTACLNDSLKPSNILGVTKNSVDSDGVEADVSNIETTITSIPTPTLRIHKDHPKSQIIGPVDTPIQTRNKSKEEEGIDYDEVFAPVARIEAIRLFLAYASFIGFTVYQMDVKSAFLYGTIHEEVYVMQPPGFQDPKYPARVYEVEKAIEFEALMHEKFQMSAMGQLNFFFGLQVLQKKDDIFLSQDKLSMPCEALSKEISSFLLLLYALTVKPTVYVSHIRQFWSTARIETTEEGTKILTTVDGILRTVTESSFRRNLKLKDEEGISEACPTDSGFEADQDRANIAKSSTLPYDSAPRVTSPAADDGSMQQTLHELTALCTSLQRQHSEMVARFEAQGLEIASLKVKIQVLEDKMIETTEEGTKILATVDGKLRTMSESSIRRNLKLNDEEGIRSLPDAELFENPQMMGYNILPNQKFTFQKRTVFPSVEVSHSYHHAVLEQILHTHTYVVPFHTRKIFTTLRVNSPSFSGRIVPLFDSMLVPQGEGSGTPIESHHTPTYEASQSSQHELPSPSLPPVLPESLPTIISTDIPPLRQYTKRTRIAQSLVFPPVADEPASPLRDDSQGEAYPTDSGFEADQDRVNIAKTSTLPSDSTSRVTSLTTDEGKQSGDDAPIKGRSMDEREEAAKKRSNDTEEMINVLTSMDAATVLSSGVAKVPTGSGSIPTADPPATGVPTGTDVVPTAGPISATATMLEEEMERDAQRMNEQIARDAEIARIHAEEELQMLIDGLDRNNETKQLQDFIPLGSKEEAERFKRKGLRLEQESVKKLKTSEEVKETEEVPEDKVKEMMQLVPIEEVYVDALQVKHHIIDWKKKFPLLVKKFPLLKKSDATAERIALLSEDMEVEEETNTITFSLLWASKQPVTRPKAPTDLETKKKKIPSSSQPKSPHKVRVILPKKQVAETQHAEVTVATADATKSLKVFELAEEQGNQPSTADTKKEPEKIVMIEEDAEDKSMEILTVEQLLDLINKKVQETPESPYNTESEINVVNSYFTSQIPKLKDQIMHDSDESAEYESMPKDDLRSVLGFEGANSDNTQGNDVSHSDYMFPDHNAFAEHLSLSEYLDHICEEVSSLHSKLGTMESSIIHQVSDGIQSTLIAFVNTALQEQLPGILLATLKDCLPSIIQESLFAKHETELSKTLKTNMGKSVTTLVKFGMKEVRDDLKSQAKSLGKFSLDVQSMQTQLYYIQSLLESAVIIDDTAGGKNKKAKNPNPNICSSQKNNKKSIQEFTDQLFKTTSTRFSPTPPRELTPPRDSSKGKVVAIIEELRNELKWTEHEAKNSKMMQEYKHQISFRADTRPITKISYVVNSRKEATMKITKGDNPLNLVVQPNFRPKTLGFSKWLEVINQAKRIGLPSLPELATFRLSAEEKKRKRTELIKYVFVTEKVMVNGMDRNLIPTPAIL</sequence>
<feature type="compositionally biased region" description="Polar residues" evidence="2">
    <location>
        <begin position="658"/>
        <end position="670"/>
    </location>
</feature>
<evidence type="ECO:0000259" key="3">
    <source>
        <dbReference type="PROSITE" id="PS50158"/>
    </source>
</evidence>
<dbReference type="EMBL" id="BKCJ010002192">
    <property type="protein sequence ID" value="GEU46898.1"/>
    <property type="molecule type" value="Genomic_DNA"/>
</dbReference>
<dbReference type="Pfam" id="PF07727">
    <property type="entry name" value="RVT_2"/>
    <property type="match status" value="1"/>
</dbReference>
<dbReference type="InterPro" id="IPR025724">
    <property type="entry name" value="GAG-pre-integrase_dom"/>
</dbReference>
<feature type="domain" description="CCHC-type" evidence="3">
    <location>
        <begin position="212"/>
        <end position="225"/>
    </location>
</feature>
<dbReference type="InterPro" id="IPR057670">
    <property type="entry name" value="SH3_retrovirus"/>
</dbReference>
<feature type="compositionally biased region" description="Low complexity" evidence="2">
    <location>
        <begin position="1357"/>
        <end position="1373"/>
    </location>
</feature>
<feature type="region of interest" description="Disordered" evidence="2">
    <location>
        <begin position="1558"/>
        <end position="1584"/>
    </location>
</feature>
<dbReference type="GO" id="GO:0008270">
    <property type="term" value="F:zinc ion binding"/>
    <property type="evidence" value="ECO:0007669"/>
    <property type="project" value="UniProtKB-KW"/>
</dbReference>
<protein>
    <recommendedName>
        <fullName evidence="3">CCHC-type domain-containing protein</fullName>
    </recommendedName>
</protein>
<dbReference type="Pfam" id="PF22936">
    <property type="entry name" value="Pol_BBD"/>
    <property type="match status" value="1"/>
</dbReference>
<dbReference type="PROSITE" id="PS50158">
    <property type="entry name" value="ZF_CCHC"/>
    <property type="match status" value="1"/>
</dbReference>
<organism evidence="4">
    <name type="scientific">Tanacetum cinerariifolium</name>
    <name type="common">Dalmatian daisy</name>
    <name type="synonym">Chrysanthemum cinerariifolium</name>
    <dbReference type="NCBI Taxonomy" id="118510"/>
    <lineage>
        <taxon>Eukaryota</taxon>
        <taxon>Viridiplantae</taxon>
        <taxon>Streptophyta</taxon>
        <taxon>Embryophyta</taxon>
        <taxon>Tracheophyta</taxon>
        <taxon>Spermatophyta</taxon>
        <taxon>Magnoliopsida</taxon>
        <taxon>eudicotyledons</taxon>
        <taxon>Gunneridae</taxon>
        <taxon>Pentapetalae</taxon>
        <taxon>asterids</taxon>
        <taxon>campanulids</taxon>
        <taxon>Asterales</taxon>
        <taxon>Asteraceae</taxon>
        <taxon>Asteroideae</taxon>
        <taxon>Anthemideae</taxon>
        <taxon>Anthemidinae</taxon>
        <taxon>Tanacetum</taxon>
    </lineage>
</organism>
<dbReference type="InterPro" id="IPR054722">
    <property type="entry name" value="PolX-like_BBD"/>
</dbReference>
<feature type="region of interest" description="Disordered" evidence="2">
    <location>
        <begin position="1240"/>
        <end position="1325"/>
    </location>
</feature>
<keyword evidence="1" id="KW-0862">Zinc</keyword>
<dbReference type="InterPro" id="IPR001878">
    <property type="entry name" value="Znf_CCHC"/>
</dbReference>
<proteinExistence type="predicted"/>
<feature type="region of interest" description="Disordered" evidence="2">
    <location>
        <begin position="314"/>
        <end position="335"/>
    </location>
</feature>
<feature type="compositionally biased region" description="Polar residues" evidence="2">
    <location>
        <begin position="1277"/>
        <end position="1295"/>
    </location>
</feature>
<dbReference type="GO" id="GO:0003676">
    <property type="term" value="F:nucleic acid binding"/>
    <property type="evidence" value="ECO:0007669"/>
    <property type="project" value="InterPro"/>
</dbReference>
<dbReference type="Pfam" id="PF25597">
    <property type="entry name" value="SH3_retrovirus"/>
    <property type="match status" value="1"/>
</dbReference>
<feature type="compositionally biased region" description="Basic residues" evidence="2">
    <location>
        <begin position="237"/>
        <end position="251"/>
    </location>
</feature>
<dbReference type="SMART" id="SM00343">
    <property type="entry name" value="ZnF_C2HC"/>
    <property type="match status" value="1"/>
</dbReference>
<feature type="region of interest" description="Disordered" evidence="2">
    <location>
        <begin position="1897"/>
        <end position="1916"/>
    </location>
</feature>